<dbReference type="Proteomes" id="UP000478052">
    <property type="component" value="Unassembled WGS sequence"/>
</dbReference>
<gene>
    <name evidence="1" type="ORF">FWK35_00013114</name>
</gene>
<accession>A0A6G0YJU4</accession>
<keyword evidence="2" id="KW-1185">Reference proteome</keyword>
<proteinExistence type="predicted"/>
<name>A0A6G0YJU4_APHCR</name>
<dbReference type="AlphaFoldDB" id="A0A6G0YJU4"/>
<dbReference type="OrthoDB" id="6623381at2759"/>
<comment type="caution">
    <text evidence="1">The sequence shown here is derived from an EMBL/GenBank/DDBJ whole genome shotgun (WGS) entry which is preliminary data.</text>
</comment>
<dbReference type="PANTHER" id="PTHR37162">
    <property type="entry name" value="HAT FAMILY DIMERISATION DOMAINCONTAINING PROTEIN-RELATED"/>
    <property type="match status" value="1"/>
</dbReference>
<evidence type="ECO:0000313" key="1">
    <source>
        <dbReference type="EMBL" id="KAF0757374.1"/>
    </source>
</evidence>
<sequence>MSLTASIHKSYLTKMGKPKRLCRFTPELRNKYSFLKEINGSDSELLCGKCKRTFSISHGGGYAIERHIQSIKHKSADIAVSSNDNNIRNKVAAFCGDNTNCSFGGVSRRGTNDVFHKLQGKLGKQLIGVGCAAHIIHNAIQTAADCLPIDIECIIVKIYTFFYIYIVRVKELKDFCMFVEIEYKAIIGYSKTRWLSLMPSVERILKLFLVIKSYFLSLDKVPLIFKTFFNNPCAVLWLNFIHSQAATFHQHVLNIEDQNILAVEQNKFIPLSVRTLIRQLEYDGLAQESDILTVIEIPNWSEIEKVAEFISNKGFFNPNNDTALFDQFMLTLQYVTQEKIDKWNLEKKPTDQHWVCIFKYFKEKDIQCDKMIIVKYVLCLLGSNASTECVFSHITKIWTKEKPS</sequence>
<dbReference type="PANTHER" id="PTHR37162:SF1">
    <property type="entry name" value="BED-TYPE DOMAIN-CONTAINING PROTEIN"/>
    <property type="match status" value="1"/>
</dbReference>
<protein>
    <submittedName>
        <fullName evidence="1">Protein FAM200B-like</fullName>
    </submittedName>
</protein>
<organism evidence="1 2">
    <name type="scientific">Aphis craccivora</name>
    <name type="common">Cowpea aphid</name>
    <dbReference type="NCBI Taxonomy" id="307492"/>
    <lineage>
        <taxon>Eukaryota</taxon>
        <taxon>Metazoa</taxon>
        <taxon>Ecdysozoa</taxon>
        <taxon>Arthropoda</taxon>
        <taxon>Hexapoda</taxon>
        <taxon>Insecta</taxon>
        <taxon>Pterygota</taxon>
        <taxon>Neoptera</taxon>
        <taxon>Paraneoptera</taxon>
        <taxon>Hemiptera</taxon>
        <taxon>Sternorrhyncha</taxon>
        <taxon>Aphidomorpha</taxon>
        <taxon>Aphidoidea</taxon>
        <taxon>Aphididae</taxon>
        <taxon>Aphidini</taxon>
        <taxon>Aphis</taxon>
        <taxon>Aphis</taxon>
    </lineage>
</organism>
<evidence type="ECO:0000313" key="2">
    <source>
        <dbReference type="Proteomes" id="UP000478052"/>
    </source>
</evidence>
<reference evidence="1 2" key="1">
    <citation type="submission" date="2019-08" db="EMBL/GenBank/DDBJ databases">
        <title>Whole genome of Aphis craccivora.</title>
        <authorList>
            <person name="Voronova N.V."/>
            <person name="Shulinski R.S."/>
            <person name="Bandarenka Y.V."/>
            <person name="Zhorov D.G."/>
            <person name="Warner D."/>
        </authorList>
    </citation>
    <scope>NUCLEOTIDE SEQUENCE [LARGE SCALE GENOMIC DNA]</scope>
    <source>
        <strain evidence="1">180601</strain>
        <tissue evidence="1">Whole Body</tissue>
    </source>
</reference>
<dbReference type="EMBL" id="VUJU01003593">
    <property type="protein sequence ID" value="KAF0757374.1"/>
    <property type="molecule type" value="Genomic_DNA"/>
</dbReference>